<gene>
    <name evidence="1" type="ORF">AB2U05_28405</name>
</gene>
<organism evidence="1">
    <name type="scientific">Streptomyces sp. Y1</name>
    <dbReference type="NCBI Taxonomy" id="3238634"/>
    <lineage>
        <taxon>Bacteria</taxon>
        <taxon>Bacillati</taxon>
        <taxon>Actinomycetota</taxon>
        <taxon>Actinomycetes</taxon>
        <taxon>Kitasatosporales</taxon>
        <taxon>Streptomycetaceae</taxon>
        <taxon>Streptomyces</taxon>
    </lineage>
</organism>
<name>A0AB39TSI6_9ACTN</name>
<accession>A0AB39TSI6</accession>
<dbReference type="EMBL" id="CP163445">
    <property type="protein sequence ID" value="XDQ82119.1"/>
    <property type="molecule type" value="Genomic_DNA"/>
</dbReference>
<proteinExistence type="predicted"/>
<evidence type="ECO:0008006" key="2">
    <source>
        <dbReference type="Google" id="ProtNLM"/>
    </source>
</evidence>
<dbReference type="RefSeq" id="WP_369184617.1">
    <property type="nucleotide sequence ID" value="NZ_CP163445.1"/>
</dbReference>
<reference evidence="1" key="1">
    <citation type="submission" date="2024-07" db="EMBL/GenBank/DDBJ databases">
        <authorList>
            <person name="Yu S.T."/>
        </authorList>
    </citation>
    <scope>NUCLEOTIDE SEQUENCE</scope>
    <source>
        <strain evidence="1">Y1</strain>
    </source>
</reference>
<protein>
    <recommendedName>
        <fullName evidence="2">Lantibiotic dehydratase</fullName>
    </recommendedName>
</protein>
<sequence>MKFELLHPNPKYPRARLADPPPYGYLHLAAAVAPPGGPPFVRTDAVRSALLDRLKPLAVALQSEPAVRRATVYRALLAPPPGGYARQGRFHRARFDVAVLVETDTPEDLGPVTEGERYQALASALTTAASDTHVLRARCTRALADVDKSRPALFLFNHFVAEDKDVALELWEHLAGWYVRETGLRESTLLEPLDGAESDYVFVNHARWDSTPLRLLLRQVSKPSFRSYVQANLLANRVGAMPVLYRRT</sequence>
<dbReference type="AlphaFoldDB" id="A0AB39TSI6"/>
<evidence type="ECO:0000313" key="1">
    <source>
        <dbReference type="EMBL" id="XDQ82119.1"/>
    </source>
</evidence>